<dbReference type="OrthoDB" id="6504129at2759"/>
<sequence>MQSLVDKGFKIDDLLPQGVSVHMLPFRIPDEAQMDRKDIEQTKRVASARVHIERGIRRIKKFHILY</sequence>
<gene>
    <name evidence="4" type="ORF">HPB48_014349</name>
</gene>
<name>A0A9J6G3E3_HAELO</name>
<dbReference type="Pfam" id="PF13359">
    <property type="entry name" value="DDE_Tnp_4"/>
    <property type="match status" value="1"/>
</dbReference>
<evidence type="ECO:0000259" key="3">
    <source>
        <dbReference type="Pfam" id="PF13359"/>
    </source>
</evidence>
<accession>A0A9J6G3E3</accession>
<evidence type="ECO:0000313" key="5">
    <source>
        <dbReference type="Proteomes" id="UP000821853"/>
    </source>
</evidence>
<evidence type="ECO:0000256" key="2">
    <source>
        <dbReference type="ARBA" id="ARBA00022723"/>
    </source>
</evidence>
<comment type="caution">
    <text evidence="4">The sequence shown here is derived from an EMBL/GenBank/DDBJ whole genome shotgun (WGS) entry which is preliminary data.</text>
</comment>
<evidence type="ECO:0000313" key="4">
    <source>
        <dbReference type="EMBL" id="KAH9369471.1"/>
    </source>
</evidence>
<dbReference type="InterPro" id="IPR027806">
    <property type="entry name" value="HARBI1_dom"/>
</dbReference>
<dbReference type="Proteomes" id="UP000821853">
    <property type="component" value="Chromosome 3"/>
</dbReference>
<dbReference type="VEuPathDB" id="VectorBase:HLOH_045440"/>
<keyword evidence="5" id="KW-1185">Reference proteome</keyword>
<comment type="cofactor">
    <cofactor evidence="1">
        <name>a divalent metal cation</name>
        <dbReference type="ChEBI" id="CHEBI:60240"/>
    </cofactor>
</comment>
<protein>
    <recommendedName>
        <fullName evidence="3">DDE Tnp4 domain-containing protein</fullName>
    </recommendedName>
</protein>
<dbReference type="GO" id="GO:0046872">
    <property type="term" value="F:metal ion binding"/>
    <property type="evidence" value="ECO:0007669"/>
    <property type="project" value="UniProtKB-KW"/>
</dbReference>
<proteinExistence type="predicted"/>
<keyword evidence="2" id="KW-0479">Metal-binding</keyword>
<feature type="domain" description="DDE Tnp4" evidence="3">
    <location>
        <begin position="4"/>
        <end position="65"/>
    </location>
</feature>
<organism evidence="4 5">
    <name type="scientific">Haemaphysalis longicornis</name>
    <name type="common">Bush tick</name>
    <dbReference type="NCBI Taxonomy" id="44386"/>
    <lineage>
        <taxon>Eukaryota</taxon>
        <taxon>Metazoa</taxon>
        <taxon>Ecdysozoa</taxon>
        <taxon>Arthropoda</taxon>
        <taxon>Chelicerata</taxon>
        <taxon>Arachnida</taxon>
        <taxon>Acari</taxon>
        <taxon>Parasitiformes</taxon>
        <taxon>Ixodida</taxon>
        <taxon>Ixodoidea</taxon>
        <taxon>Ixodidae</taxon>
        <taxon>Haemaphysalinae</taxon>
        <taxon>Haemaphysalis</taxon>
    </lineage>
</organism>
<dbReference type="PANTHER" id="PTHR23080">
    <property type="entry name" value="THAP DOMAIN PROTEIN"/>
    <property type="match status" value="1"/>
</dbReference>
<dbReference type="AlphaFoldDB" id="A0A9J6G3E3"/>
<dbReference type="EMBL" id="JABSTR010000005">
    <property type="protein sequence ID" value="KAH9369471.1"/>
    <property type="molecule type" value="Genomic_DNA"/>
</dbReference>
<reference evidence="4 5" key="1">
    <citation type="journal article" date="2020" name="Cell">
        <title>Large-Scale Comparative Analyses of Tick Genomes Elucidate Their Genetic Diversity and Vector Capacities.</title>
        <authorList>
            <consortium name="Tick Genome and Microbiome Consortium (TIGMIC)"/>
            <person name="Jia N."/>
            <person name="Wang J."/>
            <person name="Shi W."/>
            <person name="Du L."/>
            <person name="Sun Y."/>
            <person name="Zhan W."/>
            <person name="Jiang J.F."/>
            <person name="Wang Q."/>
            <person name="Zhang B."/>
            <person name="Ji P."/>
            <person name="Bell-Sakyi L."/>
            <person name="Cui X.M."/>
            <person name="Yuan T.T."/>
            <person name="Jiang B.G."/>
            <person name="Yang W.F."/>
            <person name="Lam T.T."/>
            <person name="Chang Q.C."/>
            <person name="Ding S.J."/>
            <person name="Wang X.J."/>
            <person name="Zhu J.G."/>
            <person name="Ruan X.D."/>
            <person name="Zhao L."/>
            <person name="Wei J.T."/>
            <person name="Ye R.Z."/>
            <person name="Que T.C."/>
            <person name="Du C.H."/>
            <person name="Zhou Y.H."/>
            <person name="Cheng J.X."/>
            <person name="Dai P.F."/>
            <person name="Guo W.B."/>
            <person name="Han X.H."/>
            <person name="Huang E.J."/>
            <person name="Li L.F."/>
            <person name="Wei W."/>
            <person name="Gao Y.C."/>
            <person name="Liu J.Z."/>
            <person name="Shao H.Z."/>
            <person name="Wang X."/>
            <person name="Wang C.C."/>
            <person name="Yang T.C."/>
            <person name="Huo Q.B."/>
            <person name="Li W."/>
            <person name="Chen H.Y."/>
            <person name="Chen S.E."/>
            <person name="Zhou L.G."/>
            <person name="Ni X.B."/>
            <person name="Tian J.H."/>
            <person name="Sheng Y."/>
            <person name="Liu T."/>
            <person name="Pan Y.S."/>
            <person name="Xia L.Y."/>
            <person name="Li J."/>
            <person name="Zhao F."/>
            <person name="Cao W.C."/>
        </authorList>
    </citation>
    <scope>NUCLEOTIDE SEQUENCE [LARGE SCALE GENOMIC DNA]</scope>
    <source>
        <strain evidence="4">HaeL-2018</strain>
    </source>
</reference>
<evidence type="ECO:0000256" key="1">
    <source>
        <dbReference type="ARBA" id="ARBA00001968"/>
    </source>
</evidence>